<name>A0A243BDX8_BACTU</name>
<feature type="compositionally biased region" description="Acidic residues" evidence="1">
    <location>
        <begin position="204"/>
        <end position="216"/>
    </location>
</feature>
<dbReference type="EMBL" id="NFDL01000050">
    <property type="protein sequence ID" value="OTY44144.1"/>
    <property type="molecule type" value="Genomic_DNA"/>
</dbReference>
<feature type="compositionally biased region" description="Basic and acidic residues" evidence="1">
    <location>
        <begin position="233"/>
        <end position="243"/>
    </location>
</feature>
<proteinExistence type="predicted"/>
<gene>
    <name evidence="2" type="ORF">BK742_13760</name>
</gene>
<reference evidence="2 3" key="1">
    <citation type="submission" date="2016-10" db="EMBL/GenBank/DDBJ databases">
        <title>Comparative genomics of Bacillus thuringiensis reveals a path to pathogens against multiple invertebrate hosts.</title>
        <authorList>
            <person name="Zheng J."/>
            <person name="Gao Q."/>
            <person name="Liu H."/>
            <person name="Peng D."/>
            <person name="Ruan L."/>
            <person name="Sun M."/>
        </authorList>
    </citation>
    <scope>NUCLEOTIDE SEQUENCE [LARGE SCALE GENOMIC DNA]</scope>
    <source>
        <strain evidence="2">BGSC 4BX1</strain>
    </source>
</reference>
<feature type="compositionally biased region" description="Basic and acidic residues" evidence="1">
    <location>
        <begin position="183"/>
        <end position="203"/>
    </location>
</feature>
<sequence length="243" mass="27888">MSYIEFKPTLKKVNLKADGKKEIVLEVSDSSLKGKLDALSDLIDTKVLIALESMQVSFNVTINTKTNEPVTQYEVDEKGIVQEVKPSFEQLEADFDIPEEKIQTREEKEQADREIVDEFITSGLAPSFDGMPNKMPEIVKRRLEGESYLKLANELDMSSGQIIEVIDEYRKRVAPLAIKWHEWKEKQPEVAEQPKAEEKPKEETETEEPVATEEEQVQEKESQSSDEYEVSDEDKPFDETLED</sequence>
<organism evidence="2 3">
    <name type="scientific">Bacillus thuringiensis serovar pingluonsis</name>
    <dbReference type="NCBI Taxonomy" id="180881"/>
    <lineage>
        <taxon>Bacteria</taxon>
        <taxon>Bacillati</taxon>
        <taxon>Bacillota</taxon>
        <taxon>Bacilli</taxon>
        <taxon>Bacillales</taxon>
        <taxon>Bacillaceae</taxon>
        <taxon>Bacillus</taxon>
        <taxon>Bacillus cereus group</taxon>
    </lineage>
</organism>
<comment type="caution">
    <text evidence="2">The sequence shown here is derived from an EMBL/GenBank/DDBJ whole genome shotgun (WGS) entry which is preliminary data.</text>
</comment>
<dbReference type="Proteomes" id="UP000195089">
    <property type="component" value="Unassembled WGS sequence"/>
</dbReference>
<accession>A0A243BDX8</accession>
<evidence type="ECO:0000313" key="2">
    <source>
        <dbReference type="EMBL" id="OTY44144.1"/>
    </source>
</evidence>
<evidence type="ECO:0000313" key="3">
    <source>
        <dbReference type="Proteomes" id="UP000195089"/>
    </source>
</evidence>
<dbReference type="RefSeq" id="WP_088119601.1">
    <property type="nucleotide sequence ID" value="NZ_NFDL01000050.1"/>
</dbReference>
<feature type="region of interest" description="Disordered" evidence="1">
    <location>
        <begin position="183"/>
        <end position="243"/>
    </location>
</feature>
<dbReference type="AlphaFoldDB" id="A0A243BDX8"/>
<protein>
    <submittedName>
        <fullName evidence="2">2-methylcitrate dehydratase</fullName>
    </submittedName>
</protein>
<evidence type="ECO:0000256" key="1">
    <source>
        <dbReference type="SAM" id="MobiDB-lite"/>
    </source>
</evidence>